<reference evidence="11" key="2">
    <citation type="submission" date="2016-10" db="EMBL/GenBank/DDBJ databases">
        <authorList>
            <person name="Varghese N."/>
            <person name="Submissions S."/>
        </authorList>
    </citation>
    <scope>NUCLEOTIDE SEQUENCE [LARGE SCALE GENOMIC DNA]</scope>
    <source>
        <strain evidence="11">DSM 17908</strain>
    </source>
</reference>
<evidence type="ECO:0000256" key="4">
    <source>
        <dbReference type="ARBA" id="ARBA00022723"/>
    </source>
</evidence>
<keyword evidence="3" id="KW-0004">4Fe-4S</keyword>
<dbReference type="FunFam" id="3.30.70.20:FF:000045">
    <property type="entry name" value="Ferredoxin, 4Fe-4S"/>
    <property type="match status" value="1"/>
</dbReference>
<dbReference type="RefSeq" id="WP_092511573.1">
    <property type="nucleotide sequence ID" value="NZ_CAWNQB010000045.1"/>
</dbReference>
<keyword evidence="12" id="KW-1185">Reference proteome</keyword>
<dbReference type="InterPro" id="IPR017896">
    <property type="entry name" value="4Fe4S_Fe-S-bd"/>
</dbReference>
<evidence type="ECO:0000256" key="5">
    <source>
        <dbReference type="ARBA" id="ARBA00022982"/>
    </source>
</evidence>
<keyword evidence="4" id="KW-0479">Metal-binding</keyword>
<gene>
    <name evidence="10" type="ORF">SAMN05421680_11272</name>
    <name evidence="9" type="ORF">Xmau_01841</name>
</gene>
<evidence type="ECO:0000313" key="10">
    <source>
        <dbReference type="EMBL" id="SFJ63567.1"/>
    </source>
</evidence>
<comment type="cofactor">
    <cofactor evidence="1">
        <name>[4Fe-4S] cluster</name>
        <dbReference type="ChEBI" id="CHEBI:49883"/>
    </cofactor>
</comment>
<dbReference type="InterPro" id="IPR047927">
    <property type="entry name" value="YfhL-like"/>
</dbReference>
<evidence type="ECO:0000256" key="6">
    <source>
        <dbReference type="ARBA" id="ARBA00023004"/>
    </source>
</evidence>
<protein>
    <submittedName>
        <fullName evidence="10">4Fe-4S binding domain-containing protein</fullName>
    </submittedName>
    <submittedName>
        <fullName evidence="9">Ferredoxin</fullName>
    </submittedName>
</protein>
<evidence type="ECO:0000256" key="1">
    <source>
        <dbReference type="ARBA" id="ARBA00001966"/>
    </source>
</evidence>
<dbReference type="Proteomes" id="UP000224607">
    <property type="component" value="Unassembled WGS sequence"/>
</dbReference>
<feature type="domain" description="4Fe-4S ferredoxin-type" evidence="8">
    <location>
        <begin position="1"/>
        <end position="29"/>
    </location>
</feature>
<dbReference type="Gene3D" id="3.30.70.20">
    <property type="match status" value="1"/>
</dbReference>
<dbReference type="GO" id="GO:0051539">
    <property type="term" value="F:4 iron, 4 sulfur cluster binding"/>
    <property type="evidence" value="ECO:0007669"/>
    <property type="project" value="UniProtKB-KW"/>
</dbReference>
<evidence type="ECO:0000313" key="12">
    <source>
        <dbReference type="Proteomes" id="UP000224607"/>
    </source>
</evidence>
<dbReference type="NCBIfam" id="NF033683">
    <property type="entry name" value="di_4Fe-4S_YfhL"/>
    <property type="match status" value="1"/>
</dbReference>
<keyword evidence="7" id="KW-0411">Iron-sulfur</keyword>
<keyword evidence="6" id="KW-0408">Iron</keyword>
<evidence type="ECO:0000313" key="9">
    <source>
        <dbReference type="EMBL" id="PHM44665.1"/>
    </source>
</evidence>
<dbReference type="AlphaFoldDB" id="A0A1I3T203"/>
<dbReference type="Pfam" id="PF00037">
    <property type="entry name" value="Fer4"/>
    <property type="match status" value="1"/>
</dbReference>
<dbReference type="GO" id="GO:0046872">
    <property type="term" value="F:metal ion binding"/>
    <property type="evidence" value="ECO:0007669"/>
    <property type="project" value="UniProtKB-KW"/>
</dbReference>
<keyword evidence="5" id="KW-0249">Electron transport</keyword>
<sequence>MSLTITEECIYCDVCRPACPNKAISAGNEYYEIDSNLCTECIGHYDVPQCQQVCPVDCIPLLPEFAETKEKLWEKFVRITE</sequence>
<organism evidence="10 11">
    <name type="scientific">Xenorhabdus mauleonii</name>
    <dbReference type="NCBI Taxonomy" id="351675"/>
    <lineage>
        <taxon>Bacteria</taxon>
        <taxon>Pseudomonadati</taxon>
        <taxon>Pseudomonadota</taxon>
        <taxon>Gammaproteobacteria</taxon>
        <taxon>Enterobacterales</taxon>
        <taxon>Morganellaceae</taxon>
        <taxon>Xenorhabdus</taxon>
    </lineage>
</organism>
<name>A0A1I3T203_9GAMM</name>
<dbReference type="STRING" id="351675.SAMN05421680_11272"/>
<evidence type="ECO:0000256" key="7">
    <source>
        <dbReference type="ARBA" id="ARBA00023014"/>
    </source>
</evidence>
<dbReference type="EMBL" id="FORG01000012">
    <property type="protein sequence ID" value="SFJ63567.1"/>
    <property type="molecule type" value="Genomic_DNA"/>
</dbReference>
<dbReference type="PROSITE" id="PS51379">
    <property type="entry name" value="4FE4S_FER_2"/>
    <property type="match status" value="1"/>
</dbReference>
<evidence type="ECO:0000256" key="2">
    <source>
        <dbReference type="ARBA" id="ARBA00022448"/>
    </source>
</evidence>
<proteinExistence type="predicted"/>
<dbReference type="OrthoDB" id="9803397at2"/>
<dbReference type="SUPFAM" id="SSF54862">
    <property type="entry name" value="4Fe-4S ferredoxins"/>
    <property type="match status" value="1"/>
</dbReference>
<evidence type="ECO:0000313" key="11">
    <source>
        <dbReference type="Proteomes" id="UP000198919"/>
    </source>
</evidence>
<evidence type="ECO:0000259" key="8">
    <source>
        <dbReference type="PROSITE" id="PS51379"/>
    </source>
</evidence>
<keyword evidence="2" id="KW-0813">Transport</keyword>
<dbReference type="Proteomes" id="UP000198919">
    <property type="component" value="Unassembled WGS sequence"/>
</dbReference>
<reference evidence="9 12" key="3">
    <citation type="journal article" date="2017" name="Nat. Microbiol.">
        <title>Natural product diversity associated with the nematode symbionts Photorhabdus and Xenorhabdus.</title>
        <authorList>
            <person name="Tobias N.J."/>
            <person name="Wolff H."/>
            <person name="Djahanschiri B."/>
            <person name="Grundmann F."/>
            <person name="Kronenwerth M."/>
            <person name="Shi Y.M."/>
            <person name="Simonyi S."/>
            <person name="Grun P."/>
            <person name="Shapiro-Ilan D."/>
            <person name="Pidot S.J."/>
            <person name="Stinear T.P."/>
            <person name="Ebersberger I."/>
            <person name="Bode H.B."/>
        </authorList>
    </citation>
    <scope>NUCLEOTIDE SEQUENCE [LARGE SCALE GENOMIC DNA]</scope>
    <source>
        <strain evidence="9 12">DSM 17908</strain>
    </source>
</reference>
<accession>A0A1I3T203</accession>
<evidence type="ECO:0000256" key="3">
    <source>
        <dbReference type="ARBA" id="ARBA00022485"/>
    </source>
</evidence>
<dbReference type="PROSITE" id="PS00198">
    <property type="entry name" value="4FE4S_FER_1"/>
    <property type="match status" value="1"/>
</dbReference>
<dbReference type="EMBL" id="NITY01000005">
    <property type="protein sequence ID" value="PHM44665.1"/>
    <property type="molecule type" value="Genomic_DNA"/>
</dbReference>
<dbReference type="InterPro" id="IPR017900">
    <property type="entry name" value="4Fe4S_Fe_S_CS"/>
</dbReference>
<reference evidence="10" key="1">
    <citation type="submission" date="2016-10" db="EMBL/GenBank/DDBJ databases">
        <authorList>
            <person name="de Groot N.N."/>
        </authorList>
    </citation>
    <scope>NUCLEOTIDE SEQUENCE [LARGE SCALE GENOMIC DNA]</scope>
    <source>
        <strain evidence="10">DSM 17908</strain>
    </source>
</reference>